<dbReference type="InterPro" id="IPR050923">
    <property type="entry name" value="Cell_Proc_Reg/RNA_Proc"/>
</dbReference>
<evidence type="ECO:0000256" key="1">
    <source>
        <dbReference type="SAM" id="MobiDB-lite"/>
    </source>
</evidence>
<organism evidence="4 5">
    <name type="scientific">Thermoclostridium caenicola</name>
    <dbReference type="NCBI Taxonomy" id="659425"/>
    <lineage>
        <taxon>Bacteria</taxon>
        <taxon>Bacillati</taxon>
        <taxon>Bacillota</taxon>
        <taxon>Clostridia</taxon>
        <taxon>Eubacteriales</taxon>
        <taxon>Oscillospiraceae</taxon>
        <taxon>Thermoclostridium</taxon>
    </lineage>
</organism>
<dbReference type="SMART" id="SM00240">
    <property type="entry name" value="FHA"/>
    <property type="match status" value="1"/>
</dbReference>
<feature type="domain" description="FHA" evidence="3">
    <location>
        <begin position="413"/>
        <end position="463"/>
    </location>
</feature>
<protein>
    <submittedName>
        <fullName evidence="4">Forkhead associated (FHA) domain, binds pSer, pThr, pTyr</fullName>
    </submittedName>
</protein>
<sequence length="488" mass="55146">MDERLKGCIQEFKTESNRSLMCFAFQDDSQLIRYQLEMLKNNRIPSLLKCEILKVDQETRISFDITSMIPLNKILERKEIGRREFFRYLRQITGAFDQLENHLLDYGGLMLDSSLIYGSPADDRIYFIYIPHKDMMQEINESLRQFITGLIIREMKFKSEPSDNYIQRLIEVLKNPDFDLKALKVWLDANAHEGNEGSTIPADSQPVPRPAASVFPDPARSAAEPEPAKMPMPGTMPEKKNASVKTVTEKKLVYPLKSWLILGASILAFFTLVAVMVVKGAFEPGNPDALTTLLGLALVGGAVIWLICSKAFAPDRKVEKIIERKIPEPEKKPVFRHNGQNSQEQTVPKVSYVNKAIPQPAVRETPPEKAYAFREAASAVDRTVLLVQKGNAGPSLRRSGGDGETVTIQQWPFRIGRMAEQVDYCIRNPAIGRIHAELTKGAQGYCITDMNTRNGTYINGVRIEPNMEHPLKNGDRILLANEEFQFFE</sequence>
<dbReference type="RefSeq" id="WP_149678753.1">
    <property type="nucleotide sequence ID" value="NZ_DAONMB010000002.1"/>
</dbReference>
<dbReference type="InterPro" id="IPR008984">
    <property type="entry name" value="SMAD_FHA_dom_sf"/>
</dbReference>
<keyword evidence="2" id="KW-0812">Transmembrane</keyword>
<dbReference type="Gene3D" id="2.60.200.20">
    <property type="match status" value="1"/>
</dbReference>
<evidence type="ECO:0000313" key="5">
    <source>
        <dbReference type="Proteomes" id="UP000324781"/>
    </source>
</evidence>
<feature type="compositionally biased region" description="Low complexity" evidence="1">
    <location>
        <begin position="222"/>
        <end position="233"/>
    </location>
</feature>
<name>A0A1M6GI20_9FIRM</name>
<dbReference type="Pfam" id="PF19909">
    <property type="entry name" value="DUF6382"/>
    <property type="match status" value="1"/>
</dbReference>
<dbReference type="PANTHER" id="PTHR23308">
    <property type="entry name" value="NUCLEAR INHIBITOR OF PROTEIN PHOSPHATASE-1"/>
    <property type="match status" value="1"/>
</dbReference>
<dbReference type="PROSITE" id="PS50006">
    <property type="entry name" value="FHA_DOMAIN"/>
    <property type="match status" value="1"/>
</dbReference>
<dbReference type="Proteomes" id="UP000324781">
    <property type="component" value="Unassembled WGS sequence"/>
</dbReference>
<keyword evidence="2" id="KW-1133">Transmembrane helix</keyword>
<feature type="transmembrane region" description="Helical" evidence="2">
    <location>
        <begin position="259"/>
        <end position="278"/>
    </location>
</feature>
<feature type="region of interest" description="Disordered" evidence="1">
    <location>
        <begin position="195"/>
        <end position="242"/>
    </location>
</feature>
<proteinExistence type="predicted"/>
<dbReference type="OrthoDB" id="9783862at2"/>
<gene>
    <name evidence="4" type="ORF">SAMN05444373_102417</name>
</gene>
<evidence type="ECO:0000256" key="2">
    <source>
        <dbReference type="SAM" id="Phobius"/>
    </source>
</evidence>
<keyword evidence="5" id="KW-1185">Reference proteome</keyword>
<dbReference type="AlphaFoldDB" id="A0A1M6GI20"/>
<evidence type="ECO:0000259" key="3">
    <source>
        <dbReference type="PROSITE" id="PS50006"/>
    </source>
</evidence>
<evidence type="ECO:0000313" key="4">
    <source>
        <dbReference type="EMBL" id="SHJ09560.1"/>
    </source>
</evidence>
<dbReference type="CDD" id="cd00060">
    <property type="entry name" value="FHA"/>
    <property type="match status" value="1"/>
</dbReference>
<reference evidence="4 5" key="1">
    <citation type="submission" date="2016-11" db="EMBL/GenBank/DDBJ databases">
        <authorList>
            <person name="Varghese N."/>
            <person name="Submissions S."/>
        </authorList>
    </citation>
    <scope>NUCLEOTIDE SEQUENCE [LARGE SCALE GENOMIC DNA]</scope>
    <source>
        <strain evidence="4 5">DSM 19027</strain>
    </source>
</reference>
<dbReference type="Pfam" id="PF00498">
    <property type="entry name" value="FHA"/>
    <property type="match status" value="1"/>
</dbReference>
<keyword evidence="2" id="KW-0472">Membrane</keyword>
<dbReference type="EMBL" id="FQZP01000024">
    <property type="protein sequence ID" value="SHJ09560.1"/>
    <property type="molecule type" value="Genomic_DNA"/>
</dbReference>
<accession>A0A1M6GI20</accession>
<dbReference type="SUPFAM" id="SSF49879">
    <property type="entry name" value="SMAD/FHA domain"/>
    <property type="match status" value="1"/>
</dbReference>
<feature type="transmembrane region" description="Helical" evidence="2">
    <location>
        <begin position="290"/>
        <end position="308"/>
    </location>
</feature>
<dbReference type="InterPro" id="IPR045962">
    <property type="entry name" value="DUF6382"/>
</dbReference>
<dbReference type="InterPro" id="IPR000253">
    <property type="entry name" value="FHA_dom"/>
</dbReference>